<gene>
    <name evidence="2" type="ORF">PHLGIDRAFT_115547</name>
</gene>
<organism evidence="2 3">
    <name type="scientific">Phlebiopsis gigantea (strain 11061_1 CR5-6)</name>
    <name type="common">White-rot fungus</name>
    <name type="synonym">Peniophora gigantea</name>
    <dbReference type="NCBI Taxonomy" id="745531"/>
    <lineage>
        <taxon>Eukaryota</taxon>
        <taxon>Fungi</taxon>
        <taxon>Dikarya</taxon>
        <taxon>Basidiomycota</taxon>
        <taxon>Agaricomycotina</taxon>
        <taxon>Agaricomycetes</taxon>
        <taxon>Polyporales</taxon>
        <taxon>Phanerochaetaceae</taxon>
        <taxon>Phlebiopsis</taxon>
    </lineage>
</organism>
<dbReference type="PANTHER" id="PTHR38110:SF1">
    <property type="entry name" value="THIOESTERASE DOMAIN-CONTAINING PROTEIN"/>
    <property type="match status" value="1"/>
</dbReference>
<dbReference type="EMBL" id="KN840455">
    <property type="protein sequence ID" value="KIP10427.1"/>
    <property type="molecule type" value="Genomic_DNA"/>
</dbReference>
<dbReference type="InterPro" id="IPR049449">
    <property type="entry name" value="TesB_ACOT8-like_N"/>
</dbReference>
<dbReference type="Gene3D" id="2.40.160.210">
    <property type="entry name" value="Acyl-CoA thioesterase, double hotdog domain"/>
    <property type="match status" value="1"/>
</dbReference>
<dbReference type="AlphaFoldDB" id="A0A0C3SBY2"/>
<accession>A0A0C3SBY2</accession>
<dbReference type="InterPro" id="IPR029069">
    <property type="entry name" value="HotDog_dom_sf"/>
</dbReference>
<sequence length="326" mass="36673">MAPLCEAVAAEYAHRDEKTSRTVYRGVVDPQWTVLTVPQGGYVFGLVVESGIVHQAATRHPDPIHVTVHFLKSAMTGPYEVHLKDLKVGRDFTHLSAAFVQDNEERIIAQMVFGKLVVPDESLGRPPMALASSSPYAAHTPMYTHPAQCPEQPTFKQVRWTYKDKLHIKSDPVYVKERETPQRGLRWGDYVTLLDEREQLRPSMLPFFADCFVSYPAKLPVLKDWNIWLPTMVMTIEFKAPVPKPTDPHLSSRRLAVYTQSKFINEPGARHDAYIEVWTAPPDDVDTTGDGWKAHQRCLAVSTQMALVVPASVNYKKGEAAAKGRL</sequence>
<dbReference type="OrthoDB" id="2532955at2759"/>
<dbReference type="Proteomes" id="UP000053257">
    <property type="component" value="Unassembled WGS sequence"/>
</dbReference>
<protein>
    <recommendedName>
        <fullName evidence="1">Acyl-CoA thioesterase-like N-terminal HotDog domain-containing protein</fullName>
    </recommendedName>
</protein>
<feature type="domain" description="Acyl-CoA thioesterase-like N-terminal HotDog" evidence="1">
    <location>
        <begin position="29"/>
        <end position="114"/>
    </location>
</feature>
<evidence type="ECO:0000313" key="2">
    <source>
        <dbReference type="EMBL" id="KIP10427.1"/>
    </source>
</evidence>
<dbReference type="InterPro" id="IPR042171">
    <property type="entry name" value="Acyl-CoA_hotdog"/>
</dbReference>
<dbReference type="SUPFAM" id="SSF54637">
    <property type="entry name" value="Thioesterase/thiol ester dehydrase-isomerase"/>
    <property type="match status" value="1"/>
</dbReference>
<dbReference type="PANTHER" id="PTHR38110">
    <property type="entry name" value="CHROMOSOME 23, WHOLE GENOME SHOTGUN SEQUENCE"/>
    <property type="match status" value="1"/>
</dbReference>
<dbReference type="HOGENOM" id="CLU_071618_0_0_1"/>
<reference evidence="2 3" key="1">
    <citation type="journal article" date="2014" name="PLoS Genet.">
        <title>Analysis of the Phlebiopsis gigantea genome, transcriptome and secretome provides insight into its pioneer colonization strategies of wood.</title>
        <authorList>
            <person name="Hori C."/>
            <person name="Ishida T."/>
            <person name="Igarashi K."/>
            <person name="Samejima M."/>
            <person name="Suzuki H."/>
            <person name="Master E."/>
            <person name="Ferreira P."/>
            <person name="Ruiz-Duenas F.J."/>
            <person name="Held B."/>
            <person name="Canessa P."/>
            <person name="Larrondo L.F."/>
            <person name="Schmoll M."/>
            <person name="Druzhinina I.S."/>
            <person name="Kubicek C.P."/>
            <person name="Gaskell J.A."/>
            <person name="Kersten P."/>
            <person name="St John F."/>
            <person name="Glasner J."/>
            <person name="Sabat G."/>
            <person name="Splinter BonDurant S."/>
            <person name="Syed K."/>
            <person name="Yadav J."/>
            <person name="Mgbeahuruike A.C."/>
            <person name="Kovalchuk A."/>
            <person name="Asiegbu F.O."/>
            <person name="Lackner G."/>
            <person name="Hoffmeister D."/>
            <person name="Rencoret J."/>
            <person name="Gutierrez A."/>
            <person name="Sun H."/>
            <person name="Lindquist E."/>
            <person name="Barry K."/>
            <person name="Riley R."/>
            <person name="Grigoriev I.V."/>
            <person name="Henrissat B."/>
            <person name="Kues U."/>
            <person name="Berka R.M."/>
            <person name="Martinez A.T."/>
            <person name="Covert S.F."/>
            <person name="Blanchette R.A."/>
            <person name="Cullen D."/>
        </authorList>
    </citation>
    <scope>NUCLEOTIDE SEQUENCE [LARGE SCALE GENOMIC DNA]</scope>
    <source>
        <strain evidence="2 3">11061_1 CR5-6</strain>
    </source>
</reference>
<dbReference type="Pfam" id="PF13622">
    <property type="entry name" value="4HBT_3"/>
    <property type="match status" value="1"/>
</dbReference>
<keyword evidence="3" id="KW-1185">Reference proteome</keyword>
<proteinExistence type="predicted"/>
<evidence type="ECO:0000259" key="1">
    <source>
        <dbReference type="Pfam" id="PF13622"/>
    </source>
</evidence>
<dbReference type="InterPro" id="IPR052389">
    <property type="entry name" value="Sec_Metab_Biosynth-Assoc"/>
</dbReference>
<name>A0A0C3SBY2_PHLG1</name>
<dbReference type="STRING" id="745531.A0A0C3SBY2"/>
<evidence type="ECO:0000313" key="3">
    <source>
        <dbReference type="Proteomes" id="UP000053257"/>
    </source>
</evidence>